<dbReference type="RefSeq" id="WP_161719959.1">
    <property type="nucleotide sequence ID" value="NZ_JAAAPO010000005.1"/>
</dbReference>
<evidence type="ECO:0008006" key="5">
    <source>
        <dbReference type="Google" id="ProtNLM"/>
    </source>
</evidence>
<dbReference type="Pfam" id="PF13550">
    <property type="entry name" value="Phage-tail_3"/>
    <property type="match status" value="1"/>
</dbReference>
<dbReference type="EMBL" id="JAAAPO010000005">
    <property type="protein sequence ID" value="NBC37699.1"/>
    <property type="molecule type" value="Genomic_DNA"/>
</dbReference>
<dbReference type="Pfam" id="PF23666">
    <property type="entry name" value="Rcc01698_C"/>
    <property type="match status" value="1"/>
</dbReference>
<dbReference type="Proteomes" id="UP000753724">
    <property type="component" value="Unassembled WGS sequence"/>
</dbReference>
<dbReference type="InterPro" id="IPR056490">
    <property type="entry name" value="Rcc01698_C"/>
</dbReference>
<name>A0ABW9XGW2_9SPHN</name>
<protein>
    <recommendedName>
        <fullName evidence="5">Tail protein</fullName>
    </recommendedName>
</protein>
<dbReference type="InterPro" id="IPR032876">
    <property type="entry name" value="J_dom"/>
</dbReference>
<comment type="caution">
    <text evidence="3">The sequence shown here is derived from an EMBL/GenBank/DDBJ whole genome shotgun (WGS) entry which is preliminary data.</text>
</comment>
<organism evidence="3 4">
    <name type="scientific">Novosphingobium ovatum</name>
    <dbReference type="NCBI Taxonomy" id="1908523"/>
    <lineage>
        <taxon>Bacteria</taxon>
        <taxon>Pseudomonadati</taxon>
        <taxon>Pseudomonadota</taxon>
        <taxon>Alphaproteobacteria</taxon>
        <taxon>Sphingomonadales</taxon>
        <taxon>Sphingomonadaceae</taxon>
        <taxon>Novosphingobium</taxon>
    </lineage>
</organism>
<feature type="domain" description="Tip attachment protein J" evidence="1">
    <location>
        <begin position="235"/>
        <end position="388"/>
    </location>
</feature>
<evidence type="ECO:0000313" key="3">
    <source>
        <dbReference type="EMBL" id="NBC37699.1"/>
    </source>
</evidence>
<evidence type="ECO:0000313" key="4">
    <source>
        <dbReference type="Proteomes" id="UP000753724"/>
    </source>
</evidence>
<reference evidence="4" key="1">
    <citation type="submission" date="2020-01" db="EMBL/GenBank/DDBJ databases">
        <title>Sphingomonas sp. strain CSW-10.</title>
        <authorList>
            <person name="Chen W.-M."/>
        </authorList>
    </citation>
    <scope>NUCLEOTIDE SEQUENCE [LARGE SCALE GENOMIC DNA]</scope>
    <source>
        <strain evidence="4">FSY-8</strain>
    </source>
</reference>
<evidence type="ECO:0000259" key="2">
    <source>
        <dbReference type="Pfam" id="PF23666"/>
    </source>
</evidence>
<gene>
    <name evidence="3" type="ORF">GTZ99_14180</name>
</gene>
<proteinExistence type="predicted"/>
<sequence>MATIVLTALGTIFGGPLGAVLGAAAGSQIDSALIGKSSRQGPRLKDLSITTSSYGSAVPRYYGHMRAAGTIIWATDLIEHSATSGGGKSSPSVTTYSYTSSFAVALSSRPIQGIGRVWADGKLLRGTYGDLKVGGALRVYTGQHDQGVDPLIAAAEGSTTCPAFRGLAYAVFEDLQLADFGNRIPSLSFEIFADEDALSLGSALDGLIDSVDADVPLDGITGFACEGALDETLAQFQPLFPMLCDAGGDRLTITRERLQVNPIALGEPAVAQGKGEFGATTGFSHSRQAGNNSLPGVLRYYDTALDYQPGTQRAPGKPASGQPRTVEVPAAISAQNAFQLIASANRGAGWAQETLQWRCGELHPSVAPGTVVTVPGRPGLWRVTEWEWRETGVELLLKRLAPDIQGILPASASGQSSTAPDLVSGPTALHAFELPWDGNGSSDLSVTYVAAGSASSGWSGAALYADHGDGALIRLGATGRMRRTIGTAQTVLPSASPLMLDRQSTLTVHLAGTDLALTGTTTRQLAMGANRALVGQEIIQFLNAESMGDGNWRLSGLWRGCGGTEFAISTHAAGEPFVLLDGNAVALDATLVGKADGTQIAALGLGDTTAVYSPIWCRGIALRPLSPVHPKVHVHADGSLELGWTRRARGAWLWQDGIEVPLQEETELYQITFGDQTHTAGMWESPFPKLTLDSATRAALNSALPNGRYTVRQKGKYALSKPLLLASAA</sequence>
<accession>A0ABW9XGW2</accession>
<feature type="domain" description="Rcc01698-like C-terminal" evidence="2">
    <location>
        <begin position="484"/>
        <end position="578"/>
    </location>
</feature>
<keyword evidence="4" id="KW-1185">Reference proteome</keyword>
<evidence type="ECO:0000259" key="1">
    <source>
        <dbReference type="Pfam" id="PF13550"/>
    </source>
</evidence>